<sequence>MALSDDFAVATALRDEIAATHAGFGNPSALIAALWDAVPAIVVDEHHVPMVAEFGGVSVPIADRIPHG</sequence>
<comment type="caution">
    <text evidence="1">The sequence shown here is derived from an EMBL/GenBank/DDBJ whole genome shotgun (WGS) entry which is preliminary data.</text>
</comment>
<dbReference type="EMBL" id="JANRHA010000004">
    <property type="protein sequence ID" value="MDG3014539.1"/>
    <property type="molecule type" value="Genomic_DNA"/>
</dbReference>
<evidence type="ECO:0000313" key="1">
    <source>
        <dbReference type="EMBL" id="MDG3014539.1"/>
    </source>
</evidence>
<reference evidence="1" key="1">
    <citation type="submission" date="2022-08" db="EMBL/GenBank/DDBJ databases">
        <title>Genome analysis of Corynebacteriales strain.</title>
        <authorList>
            <person name="Lee S.D."/>
        </authorList>
    </citation>
    <scope>NUCLEOTIDE SEQUENCE</scope>
    <source>
        <strain evidence="1">D3-21</strain>
    </source>
</reference>
<keyword evidence="2" id="KW-1185">Reference proteome</keyword>
<accession>A0A9X4RDB2</accession>
<dbReference type="AlphaFoldDB" id="A0A9X4RDB2"/>
<dbReference type="RefSeq" id="WP_277830978.1">
    <property type="nucleotide sequence ID" value="NZ_JAAIVF010000001.1"/>
</dbReference>
<proteinExistence type="predicted"/>
<dbReference type="Proteomes" id="UP001152755">
    <property type="component" value="Unassembled WGS sequence"/>
</dbReference>
<organism evidence="1 2">
    <name type="scientific">Speluncibacter jeojiensis</name>
    <dbReference type="NCBI Taxonomy" id="2710754"/>
    <lineage>
        <taxon>Bacteria</taxon>
        <taxon>Bacillati</taxon>
        <taxon>Actinomycetota</taxon>
        <taxon>Actinomycetes</taxon>
        <taxon>Mycobacteriales</taxon>
        <taxon>Speluncibacteraceae</taxon>
        <taxon>Speluncibacter</taxon>
    </lineage>
</organism>
<protein>
    <submittedName>
        <fullName evidence="1">Uncharacterized protein</fullName>
    </submittedName>
</protein>
<name>A0A9X4RDB2_9ACTN</name>
<gene>
    <name evidence="1" type="ORF">NVS88_08200</name>
</gene>
<evidence type="ECO:0000313" key="2">
    <source>
        <dbReference type="Proteomes" id="UP001152755"/>
    </source>
</evidence>